<dbReference type="Pfam" id="PF04085">
    <property type="entry name" value="MreC"/>
    <property type="match status" value="1"/>
</dbReference>
<dbReference type="Gene3D" id="1.20.5.490">
    <property type="entry name" value="Single helix bin"/>
    <property type="match status" value="1"/>
</dbReference>
<dbReference type="EMBL" id="NIBD01000033">
    <property type="protein sequence ID" value="PAB54788.1"/>
    <property type="molecule type" value="Genomic_DNA"/>
</dbReference>
<evidence type="ECO:0000259" key="7">
    <source>
        <dbReference type="Pfam" id="PF04085"/>
    </source>
</evidence>
<reference evidence="10 11" key="1">
    <citation type="submission" date="2017-05" db="EMBL/GenBank/DDBJ databases">
        <title>Lactobacillus johnsonii from commercial turkeys.</title>
        <authorList>
            <person name="Johnson T.J."/>
            <person name="Youmans B."/>
        </authorList>
    </citation>
    <scope>NUCLEOTIDE SEQUENCE [LARGE SCALE GENOMIC DNA]</scope>
    <source>
        <strain evidence="9 10">UMNLJ114</strain>
        <strain evidence="8 11">UMNLJ54</strain>
    </source>
</reference>
<dbReference type="PANTHER" id="PTHR34138:SF1">
    <property type="entry name" value="CELL SHAPE-DETERMINING PROTEIN MREC"/>
    <property type="match status" value="1"/>
</dbReference>
<evidence type="ECO:0000313" key="9">
    <source>
        <dbReference type="EMBL" id="PAB54788.1"/>
    </source>
</evidence>
<comment type="caution">
    <text evidence="9">The sequence shown here is derived from an EMBL/GenBank/DDBJ whole genome shotgun (WGS) entry which is preliminary data.</text>
</comment>
<dbReference type="InterPro" id="IPR007221">
    <property type="entry name" value="MreC"/>
</dbReference>
<protein>
    <recommendedName>
        <fullName evidence="2 5">Cell shape-determining protein MreC</fullName>
    </recommendedName>
    <alternativeName>
        <fullName evidence="4 5">Cell shape protein MreC</fullName>
    </alternativeName>
</protein>
<evidence type="ECO:0000313" key="8">
    <source>
        <dbReference type="EMBL" id="PAB53834.1"/>
    </source>
</evidence>
<comment type="similarity">
    <text evidence="1 5">Belongs to the MreC family.</text>
</comment>
<dbReference type="RefSeq" id="WP_087284114.1">
    <property type="nucleotide sequence ID" value="NZ_CP021703.1"/>
</dbReference>
<sequence>MKKFLKNKKLLTIFVLVILVLSMLSISVRLRNRRQSPFLVQKIGNDTVSIVTRVVNWPINLISNGAANVEDLFNTQAENDHLKKQVDNLAQTKARNSSLEAENTQLKQALKLKKTLTDYTIINGSVISRAADTWSDLLIIDQGSRVGVKKNMPVMAGEGVIGRVVEVNSTTSKVELITTTDKSTNKFAVEADAANGKKVHGVISVVGNNQIVFTQVVDGQKLKKGTRVYTSGMGGLSPKGLLIGTVKKTTRDTFGLSDVVEIQPAGNLNDPSVVSVIKRKVEG</sequence>
<comment type="function">
    <text evidence="5">Involved in formation and maintenance of cell shape.</text>
</comment>
<proteinExistence type="inferred from homology"/>
<feature type="coiled-coil region" evidence="6">
    <location>
        <begin position="72"/>
        <end position="109"/>
    </location>
</feature>
<feature type="domain" description="Rod shape-determining protein MreC beta-barrel core" evidence="7">
    <location>
        <begin position="126"/>
        <end position="278"/>
    </location>
</feature>
<dbReference type="InterPro" id="IPR055342">
    <property type="entry name" value="MreC_beta-barrel_core"/>
</dbReference>
<keyword evidence="3 5" id="KW-0133">Cell shape</keyword>
<dbReference type="EMBL" id="NIBB01000001">
    <property type="protein sequence ID" value="PAB53834.1"/>
    <property type="molecule type" value="Genomic_DNA"/>
</dbReference>
<evidence type="ECO:0000256" key="1">
    <source>
        <dbReference type="ARBA" id="ARBA00009369"/>
    </source>
</evidence>
<evidence type="ECO:0000256" key="3">
    <source>
        <dbReference type="ARBA" id="ARBA00022960"/>
    </source>
</evidence>
<evidence type="ECO:0000313" key="10">
    <source>
        <dbReference type="Proteomes" id="UP000216008"/>
    </source>
</evidence>
<dbReference type="GO" id="GO:0008360">
    <property type="term" value="P:regulation of cell shape"/>
    <property type="evidence" value="ECO:0007669"/>
    <property type="project" value="UniProtKB-KW"/>
</dbReference>
<dbReference type="PIRSF" id="PIRSF038471">
    <property type="entry name" value="MreC"/>
    <property type="match status" value="1"/>
</dbReference>
<evidence type="ECO:0000256" key="6">
    <source>
        <dbReference type="SAM" id="Coils"/>
    </source>
</evidence>
<dbReference type="NCBIfam" id="TIGR00219">
    <property type="entry name" value="mreC"/>
    <property type="match status" value="1"/>
</dbReference>
<dbReference type="GO" id="GO:0005886">
    <property type="term" value="C:plasma membrane"/>
    <property type="evidence" value="ECO:0007669"/>
    <property type="project" value="TreeGrafter"/>
</dbReference>
<evidence type="ECO:0000256" key="4">
    <source>
        <dbReference type="ARBA" id="ARBA00032089"/>
    </source>
</evidence>
<dbReference type="InterPro" id="IPR042175">
    <property type="entry name" value="Cell/Rod_MreC_2"/>
</dbReference>
<accession>A0A1Y4IAZ7</accession>
<dbReference type="Proteomes" id="UP000216448">
    <property type="component" value="Unassembled WGS sequence"/>
</dbReference>
<dbReference type="AlphaFoldDB" id="A0A1Y4IAZ7"/>
<dbReference type="InterPro" id="IPR042177">
    <property type="entry name" value="Cell/Rod_1"/>
</dbReference>
<evidence type="ECO:0000256" key="2">
    <source>
        <dbReference type="ARBA" id="ARBA00013855"/>
    </source>
</evidence>
<gene>
    <name evidence="9" type="primary">mreC</name>
    <name evidence="8" type="ORF">A3P64_00210</name>
    <name evidence="9" type="ORF">A3Q24_07080</name>
</gene>
<evidence type="ECO:0000313" key="11">
    <source>
        <dbReference type="Proteomes" id="UP000216448"/>
    </source>
</evidence>
<name>A0A1Y4IAZ7_LACJH</name>
<dbReference type="Gene3D" id="2.40.10.350">
    <property type="entry name" value="Rod shape-determining protein MreC, domain 2"/>
    <property type="match status" value="1"/>
</dbReference>
<keyword evidence="6" id="KW-0175">Coiled coil</keyword>
<dbReference type="PANTHER" id="PTHR34138">
    <property type="entry name" value="CELL SHAPE-DETERMINING PROTEIN MREC"/>
    <property type="match status" value="1"/>
</dbReference>
<dbReference type="Proteomes" id="UP000216008">
    <property type="component" value="Unassembled WGS sequence"/>
</dbReference>
<evidence type="ECO:0000256" key="5">
    <source>
        <dbReference type="PIRNR" id="PIRNR038471"/>
    </source>
</evidence>
<dbReference type="Gene3D" id="2.40.10.340">
    <property type="entry name" value="Rod shape-determining protein MreC, domain 1"/>
    <property type="match status" value="1"/>
</dbReference>
<organism evidence="9 10">
    <name type="scientific">Lactobacillus johnsonii</name>
    <dbReference type="NCBI Taxonomy" id="33959"/>
    <lineage>
        <taxon>Bacteria</taxon>
        <taxon>Bacillati</taxon>
        <taxon>Bacillota</taxon>
        <taxon>Bacilli</taxon>
        <taxon>Lactobacillales</taxon>
        <taxon>Lactobacillaceae</taxon>
        <taxon>Lactobacillus</taxon>
    </lineage>
</organism>